<keyword evidence="4 10" id="KW-0812">Transmembrane</keyword>
<evidence type="ECO:0000256" key="11">
    <source>
        <dbReference type="SAM" id="Coils"/>
    </source>
</evidence>
<keyword evidence="6 10" id="KW-1133">Transmembrane helix</keyword>
<keyword evidence="7 10" id="KW-0496">Mitochondrion</keyword>
<evidence type="ECO:0000256" key="1">
    <source>
        <dbReference type="ARBA" id="ARBA00004434"/>
    </source>
</evidence>
<proteinExistence type="inferred from homology"/>
<evidence type="ECO:0000256" key="4">
    <source>
        <dbReference type="ARBA" id="ARBA00022692"/>
    </source>
</evidence>
<dbReference type="AlphaFoldDB" id="A0A1R1PNZ2"/>
<evidence type="ECO:0000256" key="6">
    <source>
        <dbReference type="ARBA" id="ARBA00022989"/>
    </source>
</evidence>
<sequence>MYKLAATRILGTKRLLVQRTLATLNNRNNALITKSTQNLVLSSKQGARFTTATTADVKKGTETPGSPTPSASSSSNPPKTTATKPKKKWRKTKLLTRLTMLYGVLLVAGGYYIVNQDIKNKKSAAQEDPNYQQIKSIFNSLPFTKEYMETLETHNGSLLNVLKDVEYTKDAKYVADFILENLKFMVHAIKTGNWDFEQRPKEIHSQKPVPQQKEQIKTGVASNPVESIKVEIEFPVFESVEPKITELSVQLSRVIEILNHHDISRSTLAELRDLSDAFKAVDKRFYEIRIETDALVKSELSKQNEAHLQAIELLLREFEIQRAQLLESAGNDLLLAVERQKQLDEASALQLVEQVKQQMTAKFDGVVRHKVDMERDGRLAQLQVVEAHLNDLSSSVEKLLHAADSNRQAARVEMAANALAVAVCANDRYDAKSSSVTGGTSSFTNELTKLTYVLNEQPDLYPASTSAIKSVKVSENVPSHPQLLDRFDYLAKQISKVSLMPVPNKDNGTDTDSSSSPQQSSFFNYLVSSTLSRFMATKHGLVEGTDTEAVLARTRYYLLSNNLDAAARELNQLQGWPKVLASDWLDSARSRLEIEQFLNVLQAERLFTSLSL</sequence>
<comment type="similarity">
    <text evidence="2 10">Belongs to the MICOS complex subunit Mic60 family.</text>
</comment>
<evidence type="ECO:0000256" key="5">
    <source>
        <dbReference type="ARBA" id="ARBA00022792"/>
    </source>
</evidence>
<feature type="region of interest" description="Disordered" evidence="12">
    <location>
        <begin position="52"/>
        <end position="88"/>
    </location>
</feature>
<evidence type="ECO:0000313" key="13">
    <source>
        <dbReference type="EMBL" id="OMH82670.1"/>
    </source>
</evidence>
<evidence type="ECO:0000256" key="10">
    <source>
        <dbReference type="RuleBase" id="RU363000"/>
    </source>
</evidence>
<dbReference type="PANTHER" id="PTHR15415">
    <property type="entry name" value="MITOFILIN"/>
    <property type="match status" value="1"/>
</dbReference>
<feature type="coiled-coil region" evidence="11">
    <location>
        <begin position="297"/>
        <end position="328"/>
    </location>
</feature>
<name>A0A1R1PNZ2_ZANCU</name>
<evidence type="ECO:0000256" key="8">
    <source>
        <dbReference type="ARBA" id="ARBA00023136"/>
    </source>
</evidence>
<evidence type="ECO:0000256" key="2">
    <source>
        <dbReference type="ARBA" id="ARBA00010877"/>
    </source>
</evidence>
<protein>
    <recommendedName>
        <fullName evidence="3 10">MICOS complex subunit MIC60</fullName>
    </recommendedName>
    <alternativeName>
        <fullName evidence="10">Mitofilin</fullName>
    </alternativeName>
</protein>
<organism evidence="13 14">
    <name type="scientific">Zancudomyces culisetae</name>
    <name type="common">Gut fungus</name>
    <name type="synonym">Smittium culisetae</name>
    <dbReference type="NCBI Taxonomy" id="1213189"/>
    <lineage>
        <taxon>Eukaryota</taxon>
        <taxon>Fungi</taxon>
        <taxon>Fungi incertae sedis</taxon>
        <taxon>Zoopagomycota</taxon>
        <taxon>Kickxellomycotina</taxon>
        <taxon>Harpellomycetes</taxon>
        <taxon>Harpellales</taxon>
        <taxon>Legeriomycetaceae</taxon>
        <taxon>Zancudomyces</taxon>
    </lineage>
</organism>
<feature type="compositionally biased region" description="Low complexity" evidence="12">
    <location>
        <begin position="62"/>
        <end position="83"/>
    </location>
</feature>
<dbReference type="GO" id="GO:0061617">
    <property type="term" value="C:MICOS complex"/>
    <property type="evidence" value="ECO:0007669"/>
    <property type="project" value="TreeGrafter"/>
</dbReference>
<evidence type="ECO:0000256" key="12">
    <source>
        <dbReference type="SAM" id="MobiDB-lite"/>
    </source>
</evidence>
<evidence type="ECO:0000256" key="3">
    <source>
        <dbReference type="ARBA" id="ARBA00018116"/>
    </source>
</evidence>
<gene>
    <name evidence="13" type="ORF">AX774_g3848</name>
</gene>
<keyword evidence="14" id="KW-1185">Reference proteome</keyword>
<comment type="caution">
    <text evidence="13">The sequence shown here is derived from an EMBL/GenBank/DDBJ whole genome shotgun (WGS) entry which is preliminary data.</text>
</comment>
<dbReference type="Proteomes" id="UP000188320">
    <property type="component" value="Unassembled WGS sequence"/>
</dbReference>
<keyword evidence="8 10" id="KW-0472">Membrane</keyword>
<evidence type="ECO:0000256" key="7">
    <source>
        <dbReference type="ARBA" id="ARBA00023128"/>
    </source>
</evidence>
<keyword evidence="11" id="KW-0175">Coiled coil</keyword>
<dbReference type="EMBL" id="LSSK01000616">
    <property type="protein sequence ID" value="OMH82670.1"/>
    <property type="molecule type" value="Genomic_DNA"/>
</dbReference>
<reference evidence="14" key="1">
    <citation type="submission" date="2017-01" db="EMBL/GenBank/DDBJ databases">
        <authorList>
            <person name="Wang Y."/>
            <person name="White M."/>
            <person name="Kvist S."/>
            <person name="Moncalvo J.-M."/>
        </authorList>
    </citation>
    <scope>NUCLEOTIDE SEQUENCE [LARGE SCALE GENOMIC DNA]</scope>
    <source>
        <strain evidence="14">COL-18-3</strain>
    </source>
</reference>
<comment type="subcellular location">
    <subcellularLocation>
        <location evidence="1 10">Mitochondrion inner membrane</location>
        <topology evidence="1 10">Single-pass membrane protein</topology>
    </subcellularLocation>
</comment>
<evidence type="ECO:0000313" key="14">
    <source>
        <dbReference type="Proteomes" id="UP000188320"/>
    </source>
</evidence>
<dbReference type="PANTHER" id="PTHR15415:SF7">
    <property type="entry name" value="MICOS COMPLEX SUBUNIT MIC60"/>
    <property type="match status" value="1"/>
</dbReference>
<dbReference type="Pfam" id="PF09731">
    <property type="entry name" value="Mitofilin"/>
    <property type="match status" value="1"/>
</dbReference>
<comment type="function">
    <text evidence="9">Component of the MICOS complex, a large protein complex of the mitochondrial inner membrane that plays crucial roles in the maintenance of crista junctions, inner membrane architecture, and formation of contact sites to the outer membrane. Plays a role in keeping cristae membranes connected to the inner boundary membrane. Also promotes protein import via the mitochondrial intermembrane space assembly (MIA) pathway.</text>
</comment>
<comment type="subunit">
    <text evidence="10">Component of the mitochondrial contact site and cristae organizing system (MICOS) complex.</text>
</comment>
<keyword evidence="5 10" id="KW-0999">Mitochondrion inner membrane</keyword>
<dbReference type="InterPro" id="IPR019133">
    <property type="entry name" value="MIC60"/>
</dbReference>
<accession>A0A1R1PNZ2</accession>
<evidence type="ECO:0000256" key="9">
    <source>
        <dbReference type="ARBA" id="ARBA00025571"/>
    </source>
</evidence>
<feature type="transmembrane region" description="Helical" evidence="10">
    <location>
        <begin position="94"/>
        <end position="114"/>
    </location>
</feature>
<dbReference type="OrthoDB" id="10261039at2759"/>
<dbReference type="GO" id="GO:0042407">
    <property type="term" value="P:cristae formation"/>
    <property type="evidence" value="ECO:0007669"/>
    <property type="project" value="TreeGrafter"/>
</dbReference>